<keyword evidence="3" id="KW-0067">ATP-binding</keyword>
<dbReference type="Pfam" id="PF00004">
    <property type="entry name" value="AAA"/>
    <property type="match status" value="1"/>
</dbReference>
<dbReference type="InterPro" id="IPR027417">
    <property type="entry name" value="P-loop_NTPase"/>
</dbReference>
<organism evidence="5 6">
    <name type="scientific">Sporolituus thermophilus DSM 23256</name>
    <dbReference type="NCBI Taxonomy" id="1123285"/>
    <lineage>
        <taxon>Bacteria</taxon>
        <taxon>Bacillati</taxon>
        <taxon>Bacillota</taxon>
        <taxon>Negativicutes</taxon>
        <taxon>Selenomonadales</taxon>
        <taxon>Sporomusaceae</taxon>
        <taxon>Sporolituus</taxon>
    </lineage>
</organism>
<dbReference type="InterPro" id="IPR032423">
    <property type="entry name" value="AAA_assoc_2"/>
</dbReference>
<gene>
    <name evidence="5" type="ORF">SAMN05660235_00477</name>
</gene>
<dbReference type="PANTHER" id="PTHR13779:SF7">
    <property type="entry name" value="ATPASE WRNIP1"/>
    <property type="match status" value="1"/>
</dbReference>
<dbReference type="InterPro" id="IPR003959">
    <property type="entry name" value="ATPase_AAA_core"/>
</dbReference>
<reference evidence="6" key="1">
    <citation type="submission" date="2016-10" db="EMBL/GenBank/DDBJ databases">
        <authorList>
            <person name="Varghese N."/>
            <person name="Submissions S."/>
        </authorList>
    </citation>
    <scope>NUCLEOTIDE SEQUENCE [LARGE SCALE GENOMIC DNA]</scope>
    <source>
        <strain evidence="6">DSM 23256</strain>
    </source>
</reference>
<protein>
    <submittedName>
        <fullName evidence="5">Putative ATPase</fullName>
    </submittedName>
</protein>
<dbReference type="CDD" id="cd18139">
    <property type="entry name" value="HLD_clamp_RarA"/>
    <property type="match status" value="1"/>
</dbReference>
<evidence type="ECO:0000259" key="4">
    <source>
        <dbReference type="SMART" id="SM00382"/>
    </source>
</evidence>
<keyword evidence="6" id="KW-1185">Reference proteome</keyword>
<evidence type="ECO:0000256" key="1">
    <source>
        <dbReference type="ARBA" id="ARBA00008959"/>
    </source>
</evidence>
<dbReference type="GO" id="GO:0017116">
    <property type="term" value="F:single-stranded DNA helicase activity"/>
    <property type="evidence" value="ECO:0007669"/>
    <property type="project" value="TreeGrafter"/>
</dbReference>
<dbReference type="EMBL" id="FNBU01000002">
    <property type="protein sequence ID" value="SDF10786.1"/>
    <property type="molecule type" value="Genomic_DNA"/>
</dbReference>
<dbReference type="Pfam" id="PF12002">
    <property type="entry name" value="MgsA_C"/>
    <property type="match status" value="1"/>
</dbReference>
<dbReference type="InterPro" id="IPR021886">
    <property type="entry name" value="MgsA_C"/>
</dbReference>
<dbReference type="FunFam" id="3.40.50.300:FF:000345">
    <property type="entry name" value="AAA family ATPase"/>
    <property type="match status" value="1"/>
</dbReference>
<dbReference type="STRING" id="1123285.SAMN05660235_00477"/>
<dbReference type="SMART" id="SM00382">
    <property type="entry name" value="AAA"/>
    <property type="match status" value="1"/>
</dbReference>
<name>A0A1G7IE43_9FIRM</name>
<evidence type="ECO:0000313" key="5">
    <source>
        <dbReference type="EMBL" id="SDF10786.1"/>
    </source>
</evidence>
<dbReference type="GO" id="GO:0006261">
    <property type="term" value="P:DNA-templated DNA replication"/>
    <property type="evidence" value="ECO:0007669"/>
    <property type="project" value="TreeGrafter"/>
</dbReference>
<dbReference type="CDD" id="cd00009">
    <property type="entry name" value="AAA"/>
    <property type="match status" value="1"/>
</dbReference>
<dbReference type="SUPFAM" id="SSF52540">
    <property type="entry name" value="P-loop containing nucleoside triphosphate hydrolases"/>
    <property type="match status" value="1"/>
</dbReference>
<dbReference type="InterPro" id="IPR003593">
    <property type="entry name" value="AAA+_ATPase"/>
</dbReference>
<dbReference type="InterPro" id="IPR051314">
    <property type="entry name" value="AAA_ATPase_RarA/MGS1/WRNIP1"/>
</dbReference>
<dbReference type="Pfam" id="PF16193">
    <property type="entry name" value="AAA_assoc_2"/>
    <property type="match status" value="1"/>
</dbReference>
<comment type="similarity">
    <text evidence="1">Belongs to the AAA ATPase family. RarA/MGS1/WRNIP1 subfamily.</text>
</comment>
<evidence type="ECO:0000313" key="6">
    <source>
        <dbReference type="Proteomes" id="UP000243333"/>
    </source>
</evidence>
<evidence type="ECO:0000256" key="3">
    <source>
        <dbReference type="ARBA" id="ARBA00022840"/>
    </source>
</evidence>
<dbReference type="GO" id="GO:0016887">
    <property type="term" value="F:ATP hydrolysis activity"/>
    <property type="evidence" value="ECO:0007669"/>
    <property type="project" value="InterPro"/>
</dbReference>
<dbReference type="Gene3D" id="1.20.272.10">
    <property type="match status" value="1"/>
</dbReference>
<dbReference type="GO" id="GO:0000731">
    <property type="term" value="P:DNA synthesis involved in DNA repair"/>
    <property type="evidence" value="ECO:0007669"/>
    <property type="project" value="TreeGrafter"/>
</dbReference>
<sequence>MFASVHLAEAEKKAPLAVRMRPRSLDEFVGQQHLVGPGRFLRRMLKAGTLPSLLLFGPPGTGKTTLAYLIANAAGCHFEKLNAVAAGVADVRKQVEAAQERLRLYGQRTILFIDEIHRFNKGQQDALLPFVEDGTIILIGATTENPYFEVNSPLLSRMRITKLEPLSEGEIVQILERALTDERGLGDRRLAWDDDALIIIARAAGGDARIALNILEQAAWQLEETGEGRITAAVLEAVMGERIHRYDKSGDSHYDVISAFIKSLRGSDPDAALHYLARMLEAGEDVNFIARRLVISAAEDVGNADPQALIIASAAAQAVHFIGLPEARIILAQAVTYIACAPKSNASYLAIEQALADVRGKNYGEVPLHLRDTHYRGAKALGHGQGYLYPHDYPGGWVHQQYLPTPLAGTVYYRPGQRGYERQIRQYLEQLRARHNGDSKTPE</sequence>
<dbReference type="Proteomes" id="UP000243333">
    <property type="component" value="Unassembled WGS sequence"/>
</dbReference>
<proteinExistence type="inferred from homology"/>
<dbReference type="AlphaFoldDB" id="A0A1G7IE43"/>
<dbReference type="InterPro" id="IPR008921">
    <property type="entry name" value="DNA_pol3_clamp-load_cplx_C"/>
</dbReference>
<feature type="domain" description="AAA+ ATPase" evidence="4">
    <location>
        <begin position="49"/>
        <end position="170"/>
    </location>
</feature>
<dbReference type="SUPFAM" id="SSF48019">
    <property type="entry name" value="post-AAA+ oligomerization domain-like"/>
    <property type="match status" value="1"/>
</dbReference>
<dbReference type="Gene3D" id="1.10.8.60">
    <property type="match status" value="1"/>
</dbReference>
<dbReference type="FunFam" id="1.20.272.10:FF:000001">
    <property type="entry name" value="Putative AAA family ATPase"/>
    <property type="match status" value="1"/>
</dbReference>
<dbReference type="FunFam" id="1.10.3710.10:FF:000003">
    <property type="entry name" value="ATPase, AAA family protein"/>
    <property type="match status" value="1"/>
</dbReference>
<evidence type="ECO:0000256" key="2">
    <source>
        <dbReference type="ARBA" id="ARBA00022741"/>
    </source>
</evidence>
<dbReference type="GO" id="GO:0003677">
    <property type="term" value="F:DNA binding"/>
    <property type="evidence" value="ECO:0007669"/>
    <property type="project" value="InterPro"/>
</dbReference>
<keyword evidence="2" id="KW-0547">Nucleotide-binding</keyword>
<dbReference type="GO" id="GO:0005524">
    <property type="term" value="F:ATP binding"/>
    <property type="evidence" value="ECO:0007669"/>
    <property type="project" value="UniProtKB-KW"/>
</dbReference>
<accession>A0A1G7IE43</accession>
<dbReference type="Gene3D" id="3.40.50.300">
    <property type="entry name" value="P-loop containing nucleotide triphosphate hydrolases"/>
    <property type="match status" value="1"/>
</dbReference>
<dbReference type="GO" id="GO:0008047">
    <property type="term" value="F:enzyme activator activity"/>
    <property type="evidence" value="ECO:0007669"/>
    <property type="project" value="TreeGrafter"/>
</dbReference>
<dbReference type="Gene3D" id="1.10.3710.10">
    <property type="entry name" value="DNA polymerase III clamp loader subunits, C-terminal domain"/>
    <property type="match status" value="1"/>
</dbReference>
<dbReference type="PANTHER" id="PTHR13779">
    <property type="entry name" value="WERNER HELICASE-INTERACTING PROTEIN 1 FAMILY MEMBER"/>
    <property type="match status" value="1"/>
</dbReference>